<dbReference type="AlphaFoldDB" id="A0A7W6DG77"/>
<proteinExistence type="predicted"/>
<evidence type="ECO:0000313" key="2">
    <source>
        <dbReference type="Proteomes" id="UP000552757"/>
    </source>
</evidence>
<comment type="caution">
    <text evidence="1">The sequence shown here is derived from an EMBL/GenBank/DDBJ whole genome shotgun (WGS) entry which is preliminary data.</text>
</comment>
<dbReference type="Gene3D" id="3.40.50.10680">
    <property type="entry name" value="CofD-like domains"/>
    <property type="match status" value="1"/>
</dbReference>
<protein>
    <submittedName>
        <fullName evidence="1">Uncharacterized protein</fullName>
    </submittedName>
</protein>
<sequence>MMNKPGIALVKASIATHYGAFLDGLLIDNAEDAPAGLAVARAATSMRDDADKARAAQVALDIDTADDIAAAGAALPLGRWCSAPLCA</sequence>
<gene>
    <name evidence="1" type="ORF">GGR44_002371</name>
</gene>
<dbReference type="RefSeq" id="WP_183955769.1">
    <property type="nucleotide sequence ID" value="NZ_JACIEB010000005.1"/>
</dbReference>
<reference evidence="1 2" key="1">
    <citation type="submission" date="2020-08" db="EMBL/GenBank/DDBJ databases">
        <title>Genomic Encyclopedia of Type Strains, Phase IV (KMG-IV): sequencing the most valuable type-strain genomes for metagenomic binning, comparative biology and taxonomic classification.</title>
        <authorList>
            <person name="Goeker M."/>
        </authorList>
    </citation>
    <scope>NUCLEOTIDE SEQUENCE [LARGE SCALE GENOMIC DNA]</scope>
    <source>
        <strain evidence="1 2">DSM 29348</strain>
    </source>
</reference>
<name>A0A7W6DG77_9SPHN</name>
<organism evidence="1 2">
    <name type="scientific">Sphingobium fontiphilum</name>
    <dbReference type="NCBI Taxonomy" id="944425"/>
    <lineage>
        <taxon>Bacteria</taxon>
        <taxon>Pseudomonadati</taxon>
        <taxon>Pseudomonadota</taxon>
        <taxon>Alphaproteobacteria</taxon>
        <taxon>Sphingomonadales</taxon>
        <taxon>Sphingomonadaceae</taxon>
        <taxon>Sphingobium</taxon>
    </lineage>
</organism>
<evidence type="ECO:0000313" key="1">
    <source>
        <dbReference type="EMBL" id="MBB3982705.1"/>
    </source>
</evidence>
<dbReference type="InterPro" id="IPR038136">
    <property type="entry name" value="CofD-like_dom_sf"/>
</dbReference>
<dbReference type="EMBL" id="JACIEB010000005">
    <property type="protein sequence ID" value="MBB3982705.1"/>
    <property type="molecule type" value="Genomic_DNA"/>
</dbReference>
<keyword evidence="2" id="KW-1185">Reference proteome</keyword>
<dbReference type="Proteomes" id="UP000552757">
    <property type="component" value="Unassembled WGS sequence"/>
</dbReference>
<accession>A0A7W6DG77</accession>